<dbReference type="InterPro" id="IPR045324">
    <property type="entry name" value="Small_multidrug_res"/>
</dbReference>
<gene>
    <name evidence="9" type="ORF">GCM10023203_48750</name>
</gene>
<comment type="similarity">
    <text evidence="7">Belongs to the drug/metabolite transporter (DMT) superfamily. Small multidrug resistance (SMR) (TC 2.A.7.1) family.</text>
</comment>
<feature type="transmembrane region" description="Helical" evidence="8">
    <location>
        <begin position="58"/>
        <end position="79"/>
    </location>
</feature>
<reference evidence="10" key="1">
    <citation type="journal article" date="2019" name="Int. J. Syst. Evol. Microbiol.">
        <title>The Global Catalogue of Microorganisms (GCM) 10K type strain sequencing project: providing services to taxonomists for standard genome sequencing and annotation.</title>
        <authorList>
            <consortium name="The Broad Institute Genomics Platform"/>
            <consortium name="The Broad Institute Genome Sequencing Center for Infectious Disease"/>
            <person name="Wu L."/>
            <person name="Ma J."/>
        </authorList>
    </citation>
    <scope>NUCLEOTIDE SEQUENCE [LARGE SCALE GENOMIC DNA]</scope>
    <source>
        <strain evidence="10">JCM 17983</strain>
    </source>
</reference>
<dbReference type="InterPro" id="IPR037185">
    <property type="entry name" value="EmrE-like"/>
</dbReference>
<keyword evidence="2" id="KW-0813">Transport</keyword>
<evidence type="ECO:0000256" key="4">
    <source>
        <dbReference type="ARBA" id="ARBA00022692"/>
    </source>
</evidence>
<name>A0ABP9F724_9PSEU</name>
<dbReference type="PANTHER" id="PTHR30561">
    <property type="entry name" value="SMR FAMILY PROTON-DEPENDENT DRUG EFFLUX TRANSPORTER SUGE"/>
    <property type="match status" value="1"/>
</dbReference>
<feature type="transmembrane region" description="Helical" evidence="8">
    <location>
        <begin position="26"/>
        <end position="46"/>
    </location>
</feature>
<dbReference type="Proteomes" id="UP001500457">
    <property type="component" value="Unassembled WGS sequence"/>
</dbReference>
<keyword evidence="6 8" id="KW-0472">Membrane</keyword>
<keyword evidence="10" id="KW-1185">Reference proteome</keyword>
<evidence type="ECO:0000256" key="3">
    <source>
        <dbReference type="ARBA" id="ARBA00022475"/>
    </source>
</evidence>
<comment type="subcellular location">
    <subcellularLocation>
        <location evidence="1 7">Cell membrane</location>
        <topology evidence="1 7">Multi-pass membrane protein</topology>
    </subcellularLocation>
</comment>
<feature type="transmembrane region" description="Helical" evidence="8">
    <location>
        <begin position="85"/>
        <end position="105"/>
    </location>
</feature>
<dbReference type="Gene3D" id="1.10.3730.20">
    <property type="match status" value="1"/>
</dbReference>
<organism evidence="9 10">
    <name type="scientific">Actinomycetospora straminea</name>
    <dbReference type="NCBI Taxonomy" id="663607"/>
    <lineage>
        <taxon>Bacteria</taxon>
        <taxon>Bacillati</taxon>
        <taxon>Actinomycetota</taxon>
        <taxon>Actinomycetes</taxon>
        <taxon>Pseudonocardiales</taxon>
        <taxon>Pseudonocardiaceae</taxon>
        <taxon>Actinomycetospora</taxon>
    </lineage>
</organism>
<dbReference type="EMBL" id="BAABHQ010000018">
    <property type="protein sequence ID" value="GAA4889736.1"/>
    <property type="molecule type" value="Genomic_DNA"/>
</dbReference>
<accession>A0ABP9F724</accession>
<evidence type="ECO:0000256" key="2">
    <source>
        <dbReference type="ARBA" id="ARBA00022448"/>
    </source>
</evidence>
<dbReference type="SUPFAM" id="SSF103481">
    <property type="entry name" value="Multidrug resistance efflux transporter EmrE"/>
    <property type="match status" value="1"/>
</dbReference>
<dbReference type="PANTHER" id="PTHR30561:SF1">
    <property type="entry name" value="MULTIDRUG TRANSPORTER EMRE"/>
    <property type="match status" value="1"/>
</dbReference>
<evidence type="ECO:0000256" key="6">
    <source>
        <dbReference type="ARBA" id="ARBA00023136"/>
    </source>
</evidence>
<proteinExistence type="inferred from homology"/>
<keyword evidence="3" id="KW-1003">Cell membrane</keyword>
<comment type="caution">
    <text evidence="9">The sequence shown here is derived from an EMBL/GenBank/DDBJ whole genome shotgun (WGS) entry which is preliminary data.</text>
</comment>
<dbReference type="InterPro" id="IPR000390">
    <property type="entry name" value="Small_drug/metabolite_transptr"/>
</dbReference>
<keyword evidence="5 8" id="KW-1133">Transmembrane helix</keyword>
<evidence type="ECO:0000256" key="5">
    <source>
        <dbReference type="ARBA" id="ARBA00022989"/>
    </source>
</evidence>
<keyword evidence="4 7" id="KW-0812">Transmembrane</keyword>
<protein>
    <submittedName>
        <fullName evidence="9">Multidrug efflux SMR transporter</fullName>
    </submittedName>
</protein>
<evidence type="ECO:0000313" key="9">
    <source>
        <dbReference type="EMBL" id="GAA4889736.1"/>
    </source>
</evidence>
<evidence type="ECO:0000256" key="8">
    <source>
        <dbReference type="SAM" id="Phobius"/>
    </source>
</evidence>
<evidence type="ECO:0000256" key="7">
    <source>
        <dbReference type="RuleBase" id="RU003942"/>
    </source>
</evidence>
<dbReference type="Pfam" id="PF00893">
    <property type="entry name" value="Multi_Drug_Res"/>
    <property type="match status" value="1"/>
</dbReference>
<dbReference type="RefSeq" id="WP_274234353.1">
    <property type="nucleotide sequence ID" value="NZ_BAABHQ010000018.1"/>
</dbReference>
<evidence type="ECO:0000313" key="10">
    <source>
        <dbReference type="Proteomes" id="UP001500457"/>
    </source>
</evidence>
<sequence>MAYLLLAIAILCEVVATVSLKLSEGFTRLVPSIVVVVGYLAAFGLLSQALARGLGVSVAYGVWAAAGVALVAIVGTLFLGESLTWVQVGGIALVIAGVLALELGARSAGAA</sequence>
<evidence type="ECO:0000256" key="1">
    <source>
        <dbReference type="ARBA" id="ARBA00004651"/>
    </source>
</evidence>